<organism evidence="3">
    <name type="scientific">Candidatus Berkiella aquae</name>
    <dbReference type="NCBI Taxonomy" id="295108"/>
    <lineage>
        <taxon>Bacteria</taxon>
        <taxon>Pseudomonadati</taxon>
        <taxon>Pseudomonadota</taxon>
        <taxon>Gammaproteobacteria</taxon>
        <taxon>Candidatus Berkiellales</taxon>
        <taxon>Candidatus Berkiellaceae</taxon>
        <taxon>Candidatus Berkiella</taxon>
    </lineage>
</organism>
<dbReference type="AlphaFoldDB" id="A0A0Q9YKL6"/>
<keyword evidence="2 3" id="KW-0378">Hydrolase</keyword>
<evidence type="ECO:0000313" key="3">
    <source>
        <dbReference type="EMBL" id="KRG21275.1"/>
    </source>
</evidence>
<feature type="active site" evidence="2">
    <location>
        <position position="148"/>
    </location>
</feature>
<feature type="binding site" evidence="2">
    <location>
        <position position="105"/>
    </location>
    <ligand>
        <name>Fe cation</name>
        <dbReference type="ChEBI" id="CHEBI:24875"/>
    </ligand>
</feature>
<dbReference type="PANTHER" id="PTHR10458">
    <property type="entry name" value="PEPTIDE DEFORMYLASE"/>
    <property type="match status" value="1"/>
</dbReference>
<dbReference type="OrthoDB" id="9804313at2"/>
<keyword evidence="2" id="KW-0648">Protein biosynthesis</keyword>
<keyword evidence="2" id="KW-0408">Iron</keyword>
<name>A0A0Q9YKL6_9GAMM</name>
<comment type="similarity">
    <text evidence="1 2">Belongs to the polypeptide deformylase family.</text>
</comment>
<comment type="catalytic activity">
    <reaction evidence="2">
        <text>N-terminal N-formyl-L-methionyl-[peptide] + H2O = N-terminal L-methionyl-[peptide] + formate</text>
        <dbReference type="Rhea" id="RHEA:24420"/>
        <dbReference type="Rhea" id="RHEA-COMP:10639"/>
        <dbReference type="Rhea" id="RHEA-COMP:10640"/>
        <dbReference type="ChEBI" id="CHEBI:15377"/>
        <dbReference type="ChEBI" id="CHEBI:15740"/>
        <dbReference type="ChEBI" id="CHEBI:49298"/>
        <dbReference type="ChEBI" id="CHEBI:64731"/>
        <dbReference type="EC" id="3.5.1.88"/>
    </reaction>
</comment>
<dbReference type="InterPro" id="IPR023635">
    <property type="entry name" value="Peptide_deformylase"/>
</dbReference>
<feature type="binding site" evidence="2">
    <location>
        <position position="151"/>
    </location>
    <ligand>
        <name>Fe cation</name>
        <dbReference type="ChEBI" id="CHEBI:24875"/>
    </ligand>
</feature>
<dbReference type="EC" id="3.5.1.88" evidence="2"/>
<comment type="cofactor">
    <cofactor evidence="2">
        <name>Fe(2+)</name>
        <dbReference type="ChEBI" id="CHEBI:29033"/>
    </cofactor>
    <text evidence="2">Binds 1 Fe(2+) ion.</text>
</comment>
<dbReference type="EMBL" id="LKAJ01000005">
    <property type="protein sequence ID" value="KRG21275.1"/>
    <property type="molecule type" value="Genomic_DNA"/>
</dbReference>
<dbReference type="GO" id="GO:0006412">
    <property type="term" value="P:translation"/>
    <property type="evidence" value="ECO:0007669"/>
    <property type="project" value="UniProtKB-UniRule"/>
</dbReference>
<reference evidence="4" key="3">
    <citation type="submission" date="2021-06" db="EMBL/GenBank/DDBJ databases">
        <title>Genomic Description and Analysis of Intracellular Bacteria, Candidatus Berkiella cookevillensis and Candidatus Berkiella aquae.</title>
        <authorList>
            <person name="Kidane D.T."/>
            <person name="Mehari Y.T."/>
            <person name="Rice F.C."/>
            <person name="Arivett B.A."/>
            <person name="Farone A.L."/>
            <person name="Berk S.G."/>
            <person name="Farone M.B."/>
        </authorList>
    </citation>
    <scope>NUCLEOTIDE SEQUENCE</scope>
    <source>
        <strain evidence="4">HT99</strain>
    </source>
</reference>
<reference evidence="4" key="2">
    <citation type="journal article" date="2016" name="Genome Announc.">
        <title>Draft Genome Sequences of Two Novel Amoeba-Resistant Intranuclear Bacteria, 'Candidatus Berkiella cookevillensis' and 'Candidatus Berkiella aquae'.</title>
        <authorList>
            <person name="Mehari Y.T."/>
            <person name="Arivett B.A."/>
            <person name="Farone A.L."/>
            <person name="Gunderson J.H."/>
            <person name="Farone M.B."/>
        </authorList>
    </citation>
    <scope>NUCLEOTIDE SEQUENCE</scope>
    <source>
        <strain evidence="4">HT99</strain>
    </source>
</reference>
<dbReference type="InterPro" id="IPR036821">
    <property type="entry name" value="Peptide_deformylase_sf"/>
</dbReference>
<dbReference type="RefSeq" id="WP_075066081.1">
    <property type="nucleotide sequence ID" value="NZ_LKAJ02000001.1"/>
</dbReference>
<sequence>MDVVTLEHSQHPEILQKPTVEVAFPLSFETLQLIDDMKALFIKLNGVGLAAPQVGSPQNIFVYRITQEQNRLRSDATREVPLTVLVNAHYAPTSDATITYDWEACFSVAEHTGKVPRYSKIQYYAFTPEGQPIHAIAEGFEARVLQHEIDHLQGILIIHRLTKDCIQGHPDDVLHLRYQDLDNTQIDIAKKLLEDRLKHTAENDIAALNYIHKALQIIANITEARQS</sequence>
<dbReference type="Proteomes" id="UP000051497">
    <property type="component" value="Unassembled WGS sequence"/>
</dbReference>
<keyword evidence="5" id="KW-1185">Reference proteome</keyword>
<dbReference type="STRING" id="295108.HT99x_01451"/>
<gene>
    <name evidence="3" type="primary">def_2</name>
    <name evidence="2" type="synonym">def</name>
    <name evidence="4" type="ORF">HT99x_005335</name>
    <name evidence="3" type="ORF">HT99x_01451</name>
</gene>
<dbReference type="EMBL" id="LKAJ02000001">
    <property type="protein sequence ID" value="MCS5710843.1"/>
    <property type="molecule type" value="Genomic_DNA"/>
</dbReference>
<dbReference type="PATRIC" id="fig|1590043.3.peg.1480"/>
<reference evidence="3" key="1">
    <citation type="submission" date="2015-09" db="EMBL/GenBank/DDBJ databases">
        <title>Draft Genome Sequences of Two Novel Amoeba-resistant Intranuclear Bacteria, Candidatus Berkiella cookevillensis and Candidatus Berkiella aquae.</title>
        <authorList>
            <person name="Mehari Y.T."/>
            <person name="Arivett B.A."/>
            <person name="Farone A.L."/>
            <person name="Gunderson J.H."/>
            <person name="Farone M.B."/>
        </authorList>
    </citation>
    <scope>NUCLEOTIDE SEQUENCE [LARGE SCALE GENOMIC DNA]</scope>
    <source>
        <strain evidence="3">HT99</strain>
    </source>
</reference>
<dbReference type="GO" id="GO:0046872">
    <property type="term" value="F:metal ion binding"/>
    <property type="evidence" value="ECO:0007669"/>
    <property type="project" value="UniProtKB-KW"/>
</dbReference>
<comment type="function">
    <text evidence="2">Removes the formyl group from the N-terminal Met of newly synthesized proteins. Requires at least a dipeptide for an efficient rate of reaction. N-terminal L-methionine is a prerequisite for activity but the enzyme has broad specificity at other positions.</text>
</comment>
<dbReference type="PANTHER" id="PTHR10458:SF22">
    <property type="entry name" value="PEPTIDE DEFORMYLASE"/>
    <property type="match status" value="1"/>
</dbReference>
<accession>A0A0Q9YKL6</accession>
<dbReference type="GO" id="GO:0042586">
    <property type="term" value="F:peptide deformylase activity"/>
    <property type="evidence" value="ECO:0007669"/>
    <property type="project" value="UniProtKB-UniRule"/>
</dbReference>
<evidence type="ECO:0000256" key="1">
    <source>
        <dbReference type="ARBA" id="ARBA00010759"/>
    </source>
</evidence>
<proteinExistence type="inferred from homology"/>
<dbReference type="Pfam" id="PF01327">
    <property type="entry name" value="Pep_deformylase"/>
    <property type="match status" value="1"/>
</dbReference>
<feature type="binding site" evidence="2">
    <location>
        <position position="147"/>
    </location>
    <ligand>
        <name>Fe cation</name>
        <dbReference type="ChEBI" id="CHEBI:24875"/>
    </ligand>
</feature>
<dbReference type="Gene3D" id="3.90.45.10">
    <property type="entry name" value="Peptide deformylase"/>
    <property type="match status" value="1"/>
</dbReference>
<dbReference type="SUPFAM" id="SSF56420">
    <property type="entry name" value="Peptide deformylase"/>
    <property type="match status" value="1"/>
</dbReference>
<protein>
    <recommendedName>
        <fullName evidence="2">Peptide deformylase</fullName>
        <shortName evidence="2">PDF</shortName>
        <ecNumber evidence="2">3.5.1.88</ecNumber>
    </recommendedName>
    <alternativeName>
        <fullName evidence="2">Polypeptide deformylase</fullName>
    </alternativeName>
</protein>
<comment type="caution">
    <text evidence="3">The sequence shown here is derived from an EMBL/GenBank/DDBJ whole genome shotgun (WGS) entry which is preliminary data.</text>
</comment>
<keyword evidence="2" id="KW-0479">Metal-binding</keyword>
<dbReference type="PRINTS" id="PR01576">
    <property type="entry name" value="PDEFORMYLASE"/>
</dbReference>
<dbReference type="CDD" id="cd00487">
    <property type="entry name" value="Pep_deformylase"/>
    <property type="match status" value="1"/>
</dbReference>
<dbReference type="HAMAP" id="MF_00163">
    <property type="entry name" value="Pep_deformylase"/>
    <property type="match status" value="1"/>
</dbReference>
<evidence type="ECO:0000313" key="4">
    <source>
        <dbReference type="EMBL" id="MCS5710843.1"/>
    </source>
</evidence>
<evidence type="ECO:0000313" key="5">
    <source>
        <dbReference type="Proteomes" id="UP000051497"/>
    </source>
</evidence>
<evidence type="ECO:0000256" key="2">
    <source>
        <dbReference type="HAMAP-Rule" id="MF_00163"/>
    </source>
</evidence>